<keyword evidence="4" id="KW-1185">Reference proteome</keyword>
<dbReference type="AlphaFoldDB" id="A0A0R0K5V3"/>
<name>A0A0R0K5V3_SOYBN</name>
<gene>
    <name evidence="2" type="ORF">GLYMA_05G152700</name>
</gene>
<keyword evidence="1" id="KW-0732">Signal</keyword>
<reference evidence="2" key="3">
    <citation type="submission" date="2018-07" db="EMBL/GenBank/DDBJ databases">
        <title>WGS assembly of Glycine max.</title>
        <authorList>
            <person name="Schmutz J."/>
            <person name="Cannon S."/>
            <person name="Schlueter J."/>
            <person name="Ma J."/>
            <person name="Mitros T."/>
            <person name="Nelson W."/>
            <person name="Hyten D."/>
            <person name="Song Q."/>
            <person name="Thelen J."/>
            <person name="Cheng J."/>
            <person name="Xu D."/>
            <person name="Hellsten U."/>
            <person name="May G."/>
            <person name="Yu Y."/>
            <person name="Sakurai T."/>
            <person name="Umezawa T."/>
            <person name="Bhattacharyya M."/>
            <person name="Sandhu D."/>
            <person name="Valliyodan B."/>
            <person name="Lindquist E."/>
            <person name="Peto M."/>
            <person name="Grant D."/>
            <person name="Shu S."/>
            <person name="Goodstein D."/>
            <person name="Barry K."/>
            <person name="Futrell-Griggs M."/>
            <person name="Abernathy B."/>
            <person name="Du J."/>
            <person name="Tian Z."/>
            <person name="Zhu L."/>
            <person name="Gill N."/>
            <person name="Joshi T."/>
            <person name="Libault M."/>
            <person name="Sethuraman A."/>
            <person name="Zhang X."/>
            <person name="Shinozaki K."/>
            <person name="Nguyen H."/>
            <person name="Wing R."/>
            <person name="Cregan P."/>
            <person name="Specht J."/>
            <person name="Grimwood J."/>
            <person name="Rokhsar D."/>
            <person name="Stacey G."/>
            <person name="Shoemaker R."/>
            <person name="Jackson S."/>
        </authorList>
    </citation>
    <scope>NUCLEOTIDE SEQUENCE</scope>
    <source>
        <tissue evidence="2">Callus</tissue>
    </source>
</reference>
<sequence>MPRSLVSMILVKVILAVATMIIVLFSHAVSSQQICLGSCEDTPSCDAHCKFIGFGKGTCFIVSPAYSKCCCS</sequence>
<protein>
    <recommendedName>
        <fullName evidence="5">Knottin scorpion toxin-like domain-containing protein</fullName>
    </recommendedName>
</protein>
<dbReference type="EMBL" id="CM000838">
    <property type="protein sequence ID" value="KRH58863.1"/>
    <property type="molecule type" value="Genomic_DNA"/>
</dbReference>
<dbReference type="EnsemblPlants" id="KRH58863">
    <property type="protein sequence ID" value="KRH58863"/>
    <property type="gene ID" value="GLYMA_05G152700"/>
</dbReference>
<evidence type="ECO:0000313" key="2">
    <source>
        <dbReference type="EMBL" id="KRH58863.1"/>
    </source>
</evidence>
<feature type="chain" id="PRO_5014522158" description="Knottin scorpion toxin-like domain-containing protein" evidence="1">
    <location>
        <begin position="32"/>
        <end position="72"/>
    </location>
</feature>
<dbReference type="OrthoDB" id="1448505at2759"/>
<feature type="signal peptide" evidence="1">
    <location>
        <begin position="1"/>
        <end position="31"/>
    </location>
</feature>
<dbReference type="Gramene" id="KRH58863">
    <property type="protein sequence ID" value="KRH58863"/>
    <property type="gene ID" value="GLYMA_05G152700"/>
</dbReference>
<evidence type="ECO:0008006" key="5">
    <source>
        <dbReference type="Google" id="ProtNLM"/>
    </source>
</evidence>
<proteinExistence type="predicted"/>
<accession>A0A0R0K5V3</accession>
<dbReference type="SMR" id="A0A0R0K5V3"/>
<dbReference type="OMA" id="PAYSKCC"/>
<reference evidence="3" key="2">
    <citation type="submission" date="2018-02" db="UniProtKB">
        <authorList>
            <consortium name="EnsemblPlants"/>
        </authorList>
    </citation>
    <scope>IDENTIFICATION</scope>
    <source>
        <strain evidence="3">Williams 82</strain>
    </source>
</reference>
<evidence type="ECO:0000313" key="3">
    <source>
        <dbReference type="EnsemblPlants" id="KRH58863"/>
    </source>
</evidence>
<dbReference type="PaxDb" id="3847-GLYMA05G28551.1"/>
<evidence type="ECO:0000313" key="4">
    <source>
        <dbReference type="Proteomes" id="UP000008827"/>
    </source>
</evidence>
<dbReference type="Proteomes" id="UP000008827">
    <property type="component" value="Chromosome 5"/>
</dbReference>
<evidence type="ECO:0000256" key="1">
    <source>
        <dbReference type="SAM" id="SignalP"/>
    </source>
</evidence>
<reference evidence="2 3" key="1">
    <citation type="journal article" date="2010" name="Nature">
        <title>Genome sequence of the palaeopolyploid soybean.</title>
        <authorList>
            <person name="Schmutz J."/>
            <person name="Cannon S.B."/>
            <person name="Schlueter J."/>
            <person name="Ma J."/>
            <person name="Mitros T."/>
            <person name="Nelson W."/>
            <person name="Hyten D.L."/>
            <person name="Song Q."/>
            <person name="Thelen J.J."/>
            <person name="Cheng J."/>
            <person name="Xu D."/>
            <person name="Hellsten U."/>
            <person name="May G.D."/>
            <person name="Yu Y."/>
            <person name="Sakurai T."/>
            <person name="Umezawa T."/>
            <person name="Bhattacharyya M.K."/>
            <person name="Sandhu D."/>
            <person name="Valliyodan B."/>
            <person name="Lindquist E."/>
            <person name="Peto M."/>
            <person name="Grant D."/>
            <person name="Shu S."/>
            <person name="Goodstein D."/>
            <person name="Barry K."/>
            <person name="Futrell-Griggs M."/>
            <person name="Abernathy B."/>
            <person name="Du J."/>
            <person name="Tian Z."/>
            <person name="Zhu L."/>
            <person name="Gill N."/>
            <person name="Joshi T."/>
            <person name="Libault M."/>
            <person name="Sethuraman A."/>
            <person name="Zhang X.-C."/>
            <person name="Shinozaki K."/>
            <person name="Nguyen H.T."/>
            <person name="Wing R.A."/>
            <person name="Cregan P."/>
            <person name="Specht J."/>
            <person name="Grimwood J."/>
            <person name="Rokhsar D."/>
            <person name="Stacey G."/>
            <person name="Shoemaker R.C."/>
            <person name="Jackson S.A."/>
        </authorList>
    </citation>
    <scope>NUCLEOTIDE SEQUENCE [LARGE SCALE GENOMIC DNA]</scope>
    <source>
        <strain evidence="3">cv. Williams 82</strain>
        <tissue evidence="2">Callus</tissue>
    </source>
</reference>
<dbReference type="InParanoid" id="A0A0R0K5V3"/>
<organism evidence="2">
    <name type="scientific">Glycine max</name>
    <name type="common">Soybean</name>
    <name type="synonym">Glycine hispida</name>
    <dbReference type="NCBI Taxonomy" id="3847"/>
    <lineage>
        <taxon>Eukaryota</taxon>
        <taxon>Viridiplantae</taxon>
        <taxon>Streptophyta</taxon>
        <taxon>Embryophyta</taxon>
        <taxon>Tracheophyta</taxon>
        <taxon>Spermatophyta</taxon>
        <taxon>Magnoliopsida</taxon>
        <taxon>eudicotyledons</taxon>
        <taxon>Gunneridae</taxon>
        <taxon>Pentapetalae</taxon>
        <taxon>rosids</taxon>
        <taxon>fabids</taxon>
        <taxon>Fabales</taxon>
        <taxon>Fabaceae</taxon>
        <taxon>Papilionoideae</taxon>
        <taxon>50 kb inversion clade</taxon>
        <taxon>NPAAA clade</taxon>
        <taxon>indigoferoid/millettioid clade</taxon>
        <taxon>Phaseoleae</taxon>
        <taxon>Glycine</taxon>
        <taxon>Glycine subgen. Soja</taxon>
    </lineage>
</organism>